<name>S7ZFC6_PENO1</name>
<reference evidence="2 3" key="1">
    <citation type="journal article" date="2013" name="PLoS ONE">
        <title>Genomic and secretomic analyses reveal unique features of the lignocellulolytic enzyme system of Penicillium decumbens.</title>
        <authorList>
            <person name="Liu G."/>
            <person name="Zhang L."/>
            <person name="Wei X."/>
            <person name="Zou G."/>
            <person name="Qin Y."/>
            <person name="Ma L."/>
            <person name="Li J."/>
            <person name="Zheng H."/>
            <person name="Wang S."/>
            <person name="Wang C."/>
            <person name="Xun L."/>
            <person name="Zhao G.-P."/>
            <person name="Zhou Z."/>
            <person name="Qu Y."/>
        </authorList>
    </citation>
    <scope>NUCLEOTIDE SEQUENCE [LARGE SCALE GENOMIC DNA]</scope>
    <source>
        <strain evidence="3">114-2 / CGMCC 5302</strain>
    </source>
</reference>
<feature type="compositionally biased region" description="Polar residues" evidence="1">
    <location>
        <begin position="174"/>
        <end position="201"/>
    </location>
</feature>
<keyword evidence="3" id="KW-1185">Reference proteome</keyword>
<feature type="region of interest" description="Disordered" evidence="1">
    <location>
        <begin position="174"/>
        <end position="207"/>
    </location>
</feature>
<organism evidence="2 3">
    <name type="scientific">Penicillium oxalicum (strain 114-2 / CGMCC 5302)</name>
    <name type="common">Penicillium decumbens</name>
    <dbReference type="NCBI Taxonomy" id="933388"/>
    <lineage>
        <taxon>Eukaryota</taxon>
        <taxon>Fungi</taxon>
        <taxon>Dikarya</taxon>
        <taxon>Ascomycota</taxon>
        <taxon>Pezizomycotina</taxon>
        <taxon>Eurotiomycetes</taxon>
        <taxon>Eurotiomycetidae</taxon>
        <taxon>Eurotiales</taxon>
        <taxon>Aspergillaceae</taxon>
        <taxon>Penicillium</taxon>
    </lineage>
</organism>
<dbReference type="HOGENOM" id="CLU_028866_0_0_1"/>
<dbReference type="EMBL" id="KB644411">
    <property type="protein sequence ID" value="EPS28994.1"/>
    <property type="molecule type" value="Genomic_DNA"/>
</dbReference>
<dbReference type="AlphaFoldDB" id="S7ZFC6"/>
<dbReference type="SUPFAM" id="SSF51735">
    <property type="entry name" value="NAD(P)-binding Rossmann-fold domains"/>
    <property type="match status" value="1"/>
</dbReference>
<protein>
    <recommendedName>
        <fullName evidence="4">Gfo/Idh/MocA-like oxidoreductase N-terminal domain-containing protein</fullName>
    </recommendedName>
</protein>
<dbReference type="Gene3D" id="3.40.50.720">
    <property type="entry name" value="NAD(P)-binding Rossmann-like Domain"/>
    <property type="match status" value="1"/>
</dbReference>
<evidence type="ECO:0000313" key="3">
    <source>
        <dbReference type="Proteomes" id="UP000019376"/>
    </source>
</evidence>
<dbReference type="eggNOG" id="ENOG502SI4G">
    <property type="taxonomic scope" value="Eukaryota"/>
</dbReference>
<evidence type="ECO:0000256" key="1">
    <source>
        <dbReference type="SAM" id="MobiDB-lite"/>
    </source>
</evidence>
<sequence>MATTVLSVGILGLTPATEPIYVGVLSSLTTCYTLAIVHTDNKDLVYTSSWKEPSTPLRITTVPDDVIKDSNVNLIINLLPFRQNEIYTIAALRAGKHVMVRTPLSLSTHSLDQIRHACKEQHSTASESKGPRPQFFISCARRYAPCFTDIFQKELARLEKIHYVRCRNITGSHPTMSNSLHQSGNTASTTDINTDGPPNNSSHRESSLFHRPLPLRMHALLADIFGPNVESTADREALCHFIGTSGSHDFSLIQECLGFPDAVSHVSIIKPFYNAMFHYKGGSAPGGANAPYTLFYEAGVDGVPRSDAHLTVYGPNKTITFSYELDSLTPGKMGDSAVARVIVEEFEVEAEAGDRKKQHLLNEAQMMNGRAHGDGDSRLKRTEYVNTAREVYEQEFLAVHAQLTAHIRVDTQANANARAQNGSDNTKVRAKTSVDDALDDLKMMHMIFDHYDRQCGTIRTPLG</sequence>
<dbReference type="InterPro" id="IPR036291">
    <property type="entry name" value="NAD(P)-bd_dom_sf"/>
</dbReference>
<evidence type="ECO:0008006" key="4">
    <source>
        <dbReference type="Google" id="ProtNLM"/>
    </source>
</evidence>
<proteinExistence type="predicted"/>
<accession>S7ZFC6</accession>
<dbReference type="OrthoDB" id="64915at2759"/>
<gene>
    <name evidence="2" type="ORF">PDE_03940</name>
</gene>
<dbReference type="STRING" id="933388.S7ZFC6"/>
<dbReference type="Proteomes" id="UP000019376">
    <property type="component" value="Unassembled WGS sequence"/>
</dbReference>
<dbReference type="PhylomeDB" id="S7ZFC6"/>
<evidence type="ECO:0000313" key="2">
    <source>
        <dbReference type="EMBL" id="EPS28994.1"/>
    </source>
</evidence>